<accession>A0A6G2D7P1</accession>
<dbReference type="RefSeq" id="WP_155458845.1">
    <property type="nucleotide sequence ID" value="NZ_WNHJ01001053.1"/>
</dbReference>
<reference evidence="1 2" key="1">
    <citation type="submission" date="2019-11" db="EMBL/GenBank/DDBJ databases">
        <title>Growth characteristics of pneumococcus vary with the chemical composition of the capsule and with environmental conditions.</title>
        <authorList>
            <person name="Tothpal A."/>
            <person name="Desobry K."/>
            <person name="Joshi S."/>
            <person name="Wyllie A.L."/>
            <person name="Weinberger D.M."/>
        </authorList>
    </citation>
    <scope>NUCLEOTIDE SEQUENCE [LARGE SCALE GENOMIC DNA]</scope>
    <source>
        <strain evidence="2">pnumococcus22F</strain>
    </source>
</reference>
<dbReference type="EMBL" id="WNHJ01001053">
    <property type="protein sequence ID" value="MTV64606.1"/>
    <property type="molecule type" value="Genomic_DNA"/>
</dbReference>
<proteinExistence type="predicted"/>
<protein>
    <submittedName>
        <fullName evidence="1">Uncharacterized protein</fullName>
    </submittedName>
</protein>
<dbReference type="Proteomes" id="UP000474228">
    <property type="component" value="Unassembled WGS sequence"/>
</dbReference>
<evidence type="ECO:0000313" key="2">
    <source>
        <dbReference type="Proteomes" id="UP000474228"/>
    </source>
</evidence>
<sequence length="70" mass="7509">MPGHGDVEVHVASVKLDNGPKYYDVYTAGYGGGPRVVIWDADNSVAVKDMFVYEESFRGGISDIATIGNT</sequence>
<comment type="caution">
    <text evidence="1">The sequence shown here is derived from an EMBL/GenBank/DDBJ whole genome shotgun (WGS) entry which is preliminary data.</text>
</comment>
<name>A0A6G2D7P1_STREE</name>
<gene>
    <name evidence="1" type="ORF">GM539_14835</name>
</gene>
<feature type="non-terminal residue" evidence="1">
    <location>
        <position position="70"/>
    </location>
</feature>
<dbReference type="AlphaFoldDB" id="A0A6G2D7P1"/>
<evidence type="ECO:0000313" key="1">
    <source>
        <dbReference type="EMBL" id="MTV64606.1"/>
    </source>
</evidence>
<organism evidence="1 2">
    <name type="scientific">Streptococcus pneumoniae</name>
    <dbReference type="NCBI Taxonomy" id="1313"/>
    <lineage>
        <taxon>Bacteria</taxon>
        <taxon>Bacillati</taxon>
        <taxon>Bacillota</taxon>
        <taxon>Bacilli</taxon>
        <taxon>Lactobacillales</taxon>
        <taxon>Streptococcaceae</taxon>
        <taxon>Streptococcus</taxon>
    </lineage>
</organism>